<dbReference type="AlphaFoldDB" id="A0A136IKK7"/>
<organism evidence="1 2">
    <name type="scientific">Microdochium bolleyi</name>
    <dbReference type="NCBI Taxonomy" id="196109"/>
    <lineage>
        <taxon>Eukaryota</taxon>
        <taxon>Fungi</taxon>
        <taxon>Dikarya</taxon>
        <taxon>Ascomycota</taxon>
        <taxon>Pezizomycotina</taxon>
        <taxon>Sordariomycetes</taxon>
        <taxon>Xylariomycetidae</taxon>
        <taxon>Xylariales</taxon>
        <taxon>Microdochiaceae</taxon>
        <taxon>Microdochium</taxon>
    </lineage>
</organism>
<protein>
    <submittedName>
        <fullName evidence="1">Uncharacterized protein</fullName>
    </submittedName>
</protein>
<keyword evidence="2" id="KW-1185">Reference proteome</keyword>
<dbReference type="InParanoid" id="A0A136IKK7"/>
<evidence type="ECO:0000313" key="1">
    <source>
        <dbReference type="EMBL" id="KXJ85149.1"/>
    </source>
</evidence>
<name>A0A136IKK7_9PEZI</name>
<sequence>MPGIRISFATALKIQKPVFESRKKLCSTDMRPFMVMMTEHKIRARPNQKLGTYDPAGALRSPRRARYTTPHICLRCEPVVVRTILPNQTDEEWFFLFDWPRPLRLACDIFMSCYVPVPHEPRAAAMGLHGKKKSPSYELIWKSGLRRALDDLRTNQLSRLTNRDSSMAGLTGKQVFKLQCSQEW</sequence>
<evidence type="ECO:0000313" key="2">
    <source>
        <dbReference type="Proteomes" id="UP000070501"/>
    </source>
</evidence>
<gene>
    <name evidence="1" type="ORF">Micbo1qcDRAFT_181055</name>
</gene>
<dbReference type="Proteomes" id="UP000070501">
    <property type="component" value="Unassembled WGS sequence"/>
</dbReference>
<dbReference type="EMBL" id="KQ964293">
    <property type="protein sequence ID" value="KXJ85149.1"/>
    <property type="molecule type" value="Genomic_DNA"/>
</dbReference>
<proteinExistence type="predicted"/>
<reference evidence="2" key="1">
    <citation type="submission" date="2016-02" db="EMBL/GenBank/DDBJ databases">
        <title>Draft genome sequence of Microdochium bolleyi, a fungal endophyte of beachgrass.</title>
        <authorList>
            <consortium name="DOE Joint Genome Institute"/>
            <person name="David A.S."/>
            <person name="May G."/>
            <person name="Haridas S."/>
            <person name="Lim J."/>
            <person name="Wang M."/>
            <person name="Labutti K."/>
            <person name="Lipzen A."/>
            <person name="Barry K."/>
            <person name="Grigoriev I.V."/>
        </authorList>
    </citation>
    <scope>NUCLEOTIDE SEQUENCE [LARGE SCALE GENOMIC DNA]</scope>
    <source>
        <strain evidence="2">J235TASD1</strain>
    </source>
</reference>
<accession>A0A136IKK7</accession>